<evidence type="ECO:0000259" key="25">
    <source>
        <dbReference type="Pfam" id="PF00205"/>
    </source>
</evidence>
<accession>A0A210QQL8</accession>
<dbReference type="Pfam" id="PF02776">
    <property type="entry name" value="TPP_enzyme_N"/>
    <property type="match status" value="1"/>
</dbReference>
<keyword evidence="11 24" id="KW-0786">Thiamine pyrophosphate</keyword>
<feature type="domain" description="Thiamine pyrophosphate enzyme N-terminal TPP-binding" evidence="27">
    <location>
        <begin position="14"/>
        <end position="127"/>
    </location>
</feature>
<evidence type="ECO:0000313" key="29">
    <source>
        <dbReference type="Proteomes" id="UP000242188"/>
    </source>
</evidence>
<keyword evidence="29" id="KW-1185">Reference proteome</keyword>
<dbReference type="GO" id="GO:0001561">
    <property type="term" value="P:fatty acid alpha-oxidation"/>
    <property type="evidence" value="ECO:0007669"/>
    <property type="project" value="TreeGrafter"/>
</dbReference>
<evidence type="ECO:0000256" key="13">
    <source>
        <dbReference type="ARBA" id="ARBA00023140"/>
    </source>
</evidence>
<feature type="domain" description="Thiamine pyrophosphate enzyme central" evidence="25">
    <location>
        <begin position="203"/>
        <end position="331"/>
    </location>
</feature>
<keyword evidence="9" id="KW-0276">Fatty acid metabolism</keyword>
<evidence type="ECO:0000256" key="24">
    <source>
        <dbReference type="RuleBase" id="RU362132"/>
    </source>
</evidence>
<dbReference type="AlphaFoldDB" id="A0A210QQL8"/>
<dbReference type="PANTHER" id="PTHR43710:SF2">
    <property type="entry name" value="2-HYDROXYACYL-COA LYASE 1"/>
    <property type="match status" value="1"/>
</dbReference>
<dbReference type="OrthoDB" id="10006023at2759"/>
<comment type="subunit">
    <text evidence="6">Homotetramer.</text>
</comment>
<proteinExistence type="inferred from homology"/>
<dbReference type="Gene3D" id="3.40.50.970">
    <property type="match status" value="2"/>
</dbReference>
<keyword evidence="12" id="KW-0443">Lipid metabolism</keyword>
<evidence type="ECO:0000256" key="8">
    <source>
        <dbReference type="ARBA" id="ARBA00022723"/>
    </source>
</evidence>
<dbReference type="InterPro" id="IPR045025">
    <property type="entry name" value="HACL1-like"/>
</dbReference>
<gene>
    <name evidence="28" type="ORF">KP79_PYT19588</name>
</gene>
<dbReference type="FunFam" id="3.40.50.970:FF:000038">
    <property type="entry name" value="2-hydroxyacyl-CoA lyase 1 isoform X1"/>
    <property type="match status" value="1"/>
</dbReference>
<feature type="domain" description="Thiamine pyrophosphate enzyme TPP-binding" evidence="26">
    <location>
        <begin position="399"/>
        <end position="557"/>
    </location>
</feature>
<comment type="cofactor">
    <cofactor evidence="2">
        <name>thiamine diphosphate</name>
        <dbReference type="ChEBI" id="CHEBI:58937"/>
    </cofactor>
</comment>
<dbReference type="GO" id="GO:0030976">
    <property type="term" value="F:thiamine pyrophosphate binding"/>
    <property type="evidence" value="ECO:0007669"/>
    <property type="project" value="InterPro"/>
</dbReference>
<sequence length="578" mass="62790">MASASNMDEGVKVDGATVLARALKAQGVEYMFGIVGIPVIEVGMAAQAAGIKYIGMRNEQAASYGASIIGYMTGKPAVCLVVSGPGLVHALAGLSNAKENCWPVIVIGGSSEQDQEAMGSFQELPQVEAARPYCKFSARPNSIERIPFYVEKAYRQSIYGRPGACYLDIAGNMVNATVNEKDVWSSIICPPPPKSFADPESVKVAADLLYYAEKPLVIVGKGAAYAHAEAAVQELVIGAQLPFLPTPMGKGVIPDDHDLCVAPARSKALQEADVILLLGARLNWMLHFGMPPRFNPKVKIIQVDICHEEMNNNIKAAAMLVGSLDTVLNQLNEEINRRPGKFAFSKAAPWWKTLKGKIQQNQQSVQKMMSDKSVPLNFYSAYEDIQKLLPKDCIIVSEGSSTMDISRTMIPNSLPRHRLDAGTYGTMGVGLGFAVAAAVWCRDHAPEKRVVCIQGDSAFGFSGMEIETLCRYKLPVIIIIMNNNGIGFGMDDDSWQSLSESTDLTLTSPPTSLMATAHYERMMAAFGGNGYFARTTEEITKCVSAAMSKQQVSIVNVMINPMSMKKPQDFFWLTKSKI</sequence>
<evidence type="ECO:0000313" key="28">
    <source>
        <dbReference type="EMBL" id="OWF51030.1"/>
    </source>
</evidence>
<dbReference type="PANTHER" id="PTHR43710">
    <property type="entry name" value="2-HYDROXYACYL-COA LYASE"/>
    <property type="match status" value="1"/>
</dbReference>
<evidence type="ECO:0000256" key="19">
    <source>
        <dbReference type="ARBA" id="ARBA00050321"/>
    </source>
</evidence>
<evidence type="ECO:0000256" key="1">
    <source>
        <dbReference type="ARBA" id="ARBA00001946"/>
    </source>
</evidence>
<comment type="caution">
    <text evidence="28">The sequence shown here is derived from an EMBL/GenBank/DDBJ whole genome shotgun (WGS) entry which is preliminary data.</text>
</comment>
<dbReference type="STRING" id="6573.A0A210QQL8"/>
<comment type="pathway">
    <text evidence="4">Lipid metabolism; fatty acid metabolism.</text>
</comment>
<dbReference type="InterPro" id="IPR012001">
    <property type="entry name" value="Thiamin_PyroP_enz_TPP-bd_dom"/>
</dbReference>
<evidence type="ECO:0000256" key="9">
    <source>
        <dbReference type="ARBA" id="ARBA00022832"/>
    </source>
</evidence>
<dbReference type="CDD" id="cd02004">
    <property type="entry name" value="TPP_BZL_OCoD_HPCL"/>
    <property type="match status" value="1"/>
</dbReference>
<dbReference type="EC" id="4.1.2.63" evidence="17"/>
<name>A0A210QQL8_MIZYE</name>
<evidence type="ECO:0000259" key="26">
    <source>
        <dbReference type="Pfam" id="PF02775"/>
    </source>
</evidence>
<evidence type="ECO:0000256" key="6">
    <source>
        <dbReference type="ARBA" id="ARBA00011881"/>
    </source>
</evidence>
<keyword evidence="8" id="KW-0479">Metal-binding</keyword>
<keyword evidence="13" id="KW-0576">Peroxisome</keyword>
<dbReference type="GO" id="GO:0106359">
    <property type="term" value="F:2-hydroxyacyl-CoA lyase activity"/>
    <property type="evidence" value="ECO:0007669"/>
    <property type="project" value="UniProtKB-EC"/>
</dbReference>
<dbReference type="GO" id="GO:0005777">
    <property type="term" value="C:peroxisome"/>
    <property type="evidence" value="ECO:0007669"/>
    <property type="project" value="UniProtKB-SubCell"/>
</dbReference>
<dbReference type="GO" id="GO:0000287">
    <property type="term" value="F:magnesium ion binding"/>
    <property type="evidence" value="ECO:0007669"/>
    <property type="project" value="InterPro"/>
</dbReference>
<comment type="catalytic activity">
    <reaction evidence="20">
        <text>2-hydroxyphytanoyl-CoA = 2,6,10,14-tetramethylpentadecanal + formyl-CoA</text>
        <dbReference type="Rhea" id="RHEA:25355"/>
        <dbReference type="ChEBI" id="CHEBI:49189"/>
        <dbReference type="ChEBI" id="CHEBI:57334"/>
        <dbReference type="ChEBI" id="CHEBI:57376"/>
    </reaction>
    <physiologicalReaction direction="left-to-right" evidence="20">
        <dbReference type="Rhea" id="RHEA:25356"/>
    </physiologicalReaction>
</comment>
<comment type="cofactor">
    <cofactor evidence="1">
        <name>Mg(2+)</name>
        <dbReference type="ChEBI" id="CHEBI:18420"/>
    </cofactor>
</comment>
<dbReference type="CDD" id="cd07035">
    <property type="entry name" value="TPP_PYR_POX_like"/>
    <property type="match status" value="1"/>
</dbReference>
<evidence type="ECO:0000256" key="17">
    <source>
        <dbReference type="ARBA" id="ARBA00044518"/>
    </source>
</evidence>
<dbReference type="FunFam" id="3.40.50.970:FF:000027">
    <property type="entry name" value="2-hydroxyacyl-CoA lyase 1"/>
    <property type="match status" value="1"/>
</dbReference>
<dbReference type="SUPFAM" id="SSF52518">
    <property type="entry name" value="Thiamin diphosphate-binding fold (THDP-binding)"/>
    <property type="match status" value="2"/>
</dbReference>
<dbReference type="NCBIfam" id="NF006721">
    <property type="entry name" value="PRK09259.1"/>
    <property type="match status" value="1"/>
</dbReference>
<comment type="subcellular location">
    <subcellularLocation>
        <location evidence="3">Peroxisome</location>
    </subcellularLocation>
</comment>
<evidence type="ECO:0000256" key="10">
    <source>
        <dbReference type="ARBA" id="ARBA00022842"/>
    </source>
</evidence>
<evidence type="ECO:0000256" key="3">
    <source>
        <dbReference type="ARBA" id="ARBA00004275"/>
    </source>
</evidence>
<comment type="catalytic activity">
    <reaction evidence="16">
        <text>an (R)-2-hydroxy-long-chain-fatty acyl-CoA = a long-chain fatty aldehyde + formyl-CoA</text>
        <dbReference type="Rhea" id="RHEA:67444"/>
        <dbReference type="ChEBI" id="CHEBI:17176"/>
        <dbReference type="ChEBI" id="CHEBI:57376"/>
        <dbReference type="ChEBI" id="CHEBI:170012"/>
        <dbReference type="EC" id="4.1.2.63"/>
    </reaction>
    <physiologicalReaction direction="left-to-right" evidence="16">
        <dbReference type="Rhea" id="RHEA:67445"/>
    </physiologicalReaction>
</comment>
<dbReference type="Gene3D" id="3.40.50.1220">
    <property type="entry name" value="TPP-binding domain"/>
    <property type="match status" value="1"/>
</dbReference>
<evidence type="ECO:0000256" key="21">
    <source>
        <dbReference type="ARBA" id="ARBA00069582"/>
    </source>
</evidence>
<dbReference type="Pfam" id="PF02775">
    <property type="entry name" value="TPP_enzyme_C"/>
    <property type="match status" value="1"/>
</dbReference>
<evidence type="ECO:0000256" key="7">
    <source>
        <dbReference type="ARBA" id="ARBA00022553"/>
    </source>
</evidence>
<dbReference type="Proteomes" id="UP000242188">
    <property type="component" value="Unassembled WGS sequence"/>
</dbReference>
<evidence type="ECO:0000259" key="27">
    <source>
        <dbReference type="Pfam" id="PF02776"/>
    </source>
</evidence>
<protein>
    <recommendedName>
        <fullName evidence="21">2-hydroxyacyl-CoA lyase 1</fullName>
        <ecNumber evidence="17">4.1.2.63</ecNumber>
    </recommendedName>
    <alternativeName>
        <fullName evidence="22">2-hydroxyphytanoyl-CoA lyase</fullName>
    </alternativeName>
    <alternativeName>
        <fullName evidence="23">Phytanoyl-CoA 2-hydroxylase 2</fullName>
    </alternativeName>
</protein>
<evidence type="ECO:0000256" key="16">
    <source>
        <dbReference type="ARBA" id="ARBA00044454"/>
    </source>
</evidence>
<dbReference type="FunFam" id="3.40.50.1220:FF:000006">
    <property type="entry name" value="2-hydroxyacyl-CoA lyase 1"/>
    <property type="match status" value="1"/>
</dbReference>
<dbReference type="Pfam" id="PF00205">
    <property type="entry name" value="TPP_enzyme_M"/>
    <property type="match status" value="1"/>
</dbReference>
<comment type="catalytic activity">
    <reaction evidence="18">
        <text>2-hydroxyoctadecanoyl-CoA = heptadecanal + formyl-CoA</text>
        <dbReference type="Rhea" id="RHEA:55196"/>
        <dbReference type="ChEBI" id="CHEBI:57376"/>
        <dbReference type="ChEBI" id="CHEBI:74116"/>
        <dbReference type="ChEBI" id="CHEBI:138631"/>
    </reaction>
    <physiologicalReaction direction="left-to-right" evidence="18">
        <dbReference type="Rhea" id="RHEA:55197"/>
    </physiologicalReaction>
</comment>
<dbReference type="InterPro" id="IPR029061">
    <property type="entry name" value="THDP-binding"/>
</dbReference>
<evidence type="ECO:0000256" key="12">
    <source>
        <dbReference type="ARBA" id="ARBA00023098"/>
    </source>
</evidence>
<organism evidence="28 29">
    <name type="scientific">Mizuhopecten yessoensis</name>
    <name type="common">Japanese scallop</name>
    <name type="synonym">Patinopecten yessoensis</name>
    <dbReference type="NCBI Taxonomy" id="6573"/>
    <lineage>
        <taxon>Eukaryota</taxon>
        <taxon>Metazoa</taxon>
        <taxon>Spiralia</taxon>
        <taxon>Lophotrochozoa</taxon>
        <taxon>Mollusca</taxon>
        <taxon>Bivalvia</taxon>
        <taxon>Autobranchia</taxon>
        <taxon>Pteriomorphia</taxon>
        <taxon>Pectinida</taxon>
        <taxon>Pectinoidea</taxon>
        <taxon>Pectinidae</taxon>
        <taxon>Mizuhopecten</taxon>
    </lineage>
</organism>
<evidence type="ECO:0000256" key="5">
    <source>
        <dbReference type="ARBA" id="ARBA00007812"/>
    </source>
</evidence>
<keyword evidence="7" id="KW-0597">Phosphoprotein</keyword>
<keyword evidence="14 28" id="KW-0456">Lyase</keyword>
<comment type="catalytic activity">
    <reaction evidence="15">
        <text>a 2-hydroxy-3-methyl fatty acyl-CoA = a 2-methyl-branched fatty aldehyde + formyl-CoA</text>
        <dbReference type="Rhea" id="RHEA:25375"/>
        <dbReference type="ChEBI" id="CHEBI:49188"/>
        <dbReference type="ChEBI" id="CHEBI:57376"/>
        <dbReference type="ChEBI" id="CHEBI:58783"/>
        <dbReference type="EC" id="4.1.2.63"/>
    </reaction>
    <physiologicalReaction direction="left-to-right" evidence="15">
        <dbReference type="Rhea" id="RHEA:25376"/>
    </physiologicalReaction>
</comment>
<evidence type="ECO:0000256" key="15">
    <source>
        <dbReference type="ARBA" id="ARBA00044451"/>
    </source>
</evidence>
<keyword evidence="10" id="KW-0460">Magnesium</keyword>
<evidence type="ECO:0000256" key="4">
    <source>
        <dbReference type="ARBA" id="ARBA00004872"/>
    </source>
</evidence>
<comment type="catalytic activity">
    <reaction evidence="19">
        <text>2-hydroxy-3-methylhexadecanoyl-CoA = 2-methylpentadecanal + formyl-CoA</text>
        <dbReference type="Rhea" id="RHEA:25379"/>
        <dbReference type="ChEBI" id="CHEBI:49190"/>
        <dbReference type="ChEBI" id="CHEBI:57376"/>
        <dbReference type="ChEBI" id="CHEBI:58784"/>
    </reaction>
    <physiologicalReaction direction="left-to-right" evidence="19">
        <dbReference type="Rhea" id="RHEA:25380"/>
    </physiologicalReaction>
</comment>
<dbReference type="EMBL" id="NEDP02002403">
    <property type="protein sequence ID" value="OWF51030.1"/>
    <property type="molecule type" value="Genomic_DNA"/>
</dbReference>
<evidence type="ECO:0000256" key="2">
    <source>
        <dbReference type="ARBA" id="ARBA00001964"/>
    </source>
</evidence>
<evidence type="ECO:0000256" key="20">
    <source>
        <dbReference type="ARBA" id="ARBA00051426"/>
    </source>
</evidence>
<dbReference type="SUPFAM" id="SSF52467">
    <property type="entry name" value="DHS-like NAD/FAD-binding domain"/>
    <property type="match status" value="1"/>
</dbReference>
<reference evidence="28 29" key="1">
    <citation type="journal article" date="2017" name="Nat. Ecol. Evol.">
        <title>Scallop genome provides insights into evolution of bilaterian karyotype and development.</title>
        <authorList>
            <person name="Wang S."/>
            <person name="Zhang J."/>
            <person name="Jiao W."/>
            <person name="Li J."/>
            <person name="Xun X."/>
            <person name="Sun Y."/>
            <person name="Guo X."/>
            <person name="Huan P."/>
            <person name="Dong B."/>
            <person name="Zhang L."/>
            <person name="Hu X."/>
            <person name="Sun X."/>
            <person name="Wang J."/>
            <person name="Zhao C."/>
            <person name="Wang Y."/>
            <person name="Wang D."/>
            <person name="Huang X."/>
            <person name="Wang R."/>
            <person name="Lv J."/>
            <person name="Li Y."/>
            <person name="Zhang Z."/>
            <person name="Liu B."/>
            <person name="Lu W."/>
            <person name="Hui Y."/>
            <person name="Liang J."/>
            <person name="Zhou Z."/>
            <person name="Hou R."/>
            <person name="Li X."/>
            <person name="Liu Y."/>
            <person name="Li H."/>
            <person name="Ning X."/>
            <person name="Lin Y."/>
            <person name="Zhao L."/>
            <person name="Xing Q."/>
            <person name="Dou J."/>
            <person name="Li Y."/>
            <person name="Mao J."/>
            <person name="Guo H."/>
            <person name="Dou H."/>
            <person name="Li T."/>
            <person name="Mu C."/>
            <person name="Jiang W."/>
            <person name="Fu Q."/>
            <person name="Fu X."/>
            <person name="Miao Y."/>
            <person name="Liu J."/>
            <person name="Yu Q."/>
            <person name="Li R."/>
            <person name="Liao H."/>
            <person name="Li X."/>
            <person name="Kong Y."/>
            <person name="Jiang Z."/>
            <person name="Chourrout D."/>
            <person name="Li R."/>
            <person name="Bao Z."/>
        </authorList>
    </citation>
    <scope>NUCLEOTIDE SEQUENCE [LARGE SCALE GENOMIC DNA]</scope>
    <source>
        <strain evidence="28 29">PY_sf001</strain>
    </source>
</reference>
<evidence type="ECO:0000256" key="14">
    <source>
        <dbReference type="ARBA" id="ARBA00023239"/>
    </source>
</evidence>
<dbReference type="InterPro" id="IPR029035">
    <property type="entry name" value="DHS-like_NAD/FAD-binding_dom"/>
</dbReference>
<evidence type="ECO:0000256" key="11">
    <source>
        <dbReference type="ARBA" id="ARBA00023052"/>
    </source>
</evidence>
<evidence type="ECO:0000256" key="18">
    <source>
        <dbReference type="ARBA" id="ARBA00048738"/>
    </source>
</evidence>
<evidence type="ECO:0000256" key="22">
    <source>
        <dbReference type="ARBA" id="ARBA00075677"/>
    </source>
</evidence>
<dbReference type="InterPro" id="IPR012000">
    <property type="entry name" value="Thiamin_PyroP_enz_cen_dom"/>
</dbReference>
<comment type="similarity">
    <text evidence="5 24">Belongs to the TPP enzyme family.</text>
</comment>
<evidence type="ECO:0000256" key="23">
    <source>
        <dbReference type="ARBA" id="ARBA00081652"/>
    </source>
</evidence>
<dbReference type="InterPro" id="IPR011766">
    <property type="entry name" value="TPP_enzyme_TPP-bd"/>
</dbReference>